<organism evidence="6 7">
    <name type="scientific">Aspergillus cavernicola</name>
    <dbReference type="NCBI Taxonomy" id="176166"/>
    <lineage>
        <taxon>Eukaryota</taxon>
        <taxon>Fungi</taxon>
        <taxon>Dikarya</taxon>
        <taxon>Ascomycota</taxon>
        <taxon>Pezizomycotina</taxon>
        <taxon>Eurotiomycetes</taxon>
        <taxon>Eurotiomycetidae</taxon>
        <taxon>Eurotiales</taxon>
        <taxon>Aspergillaceae</taxon>
        <taxon>Aspergillus</taxon>
        <taxon>Aspergillus subgen. Nidulantes</taxon>
    </lineage>
</organism>
<keyword evidence="4 5" id="KW-0472">Membrane</keyword>
<gene>
    <name evidence="6" type="ORF">BDW59DRAFT_167223</name>
</gene>
<keyword evidence="7" id="KW-1185">Reference proteome</keyword>
<evidence type="ECO:0000256" key="4">
    <source>
        <dbReference type="ARBA" id="ARBA00023136"/>
    </source>
</evidence>
<evidence type="ECO:0008006" key="8">
    <source>
        <dbReference type="Google" id="ProtNLM"/>
    </source>
</evidence>
<feature type="transmembrane region" description="Helical" evidence="5">
    <location>
        <begin position="158"/>
        <end position="179"/>
    </location>
</feature>
<protein>
    <recommendedName>
        <fullName evidence="8">Major facilitator superfamily (MFS) profile domain-containing protein</fullName>
    </recommendedName>
</protein>
<reference evidence="6 7" key="1">
    <citation type="submission" date="2024-07" db="EMBL/GenBank/DDBJ databases">
        <title>Section-level genome sequencing and comparative genomics of Aspergillus sections Usti and Cavernicolus.</title>
        <authorList>
            <consortium name="Lawrence Berkeley National Laboratory"/>
            <person name="Nybo J.L."/>
            <person name="Vesth T.C."/>
            <person name="Theobald S."/>
            <person name="Frisvad J.C."/>
            <person name="Larsen T.O."/>
            <person name="Kjaerboelling I."/>
            <person name="Rothschild-Mancinelli K."/>
            <person name="Lyhne E.K."/>
            <person name="Kogle M.E."/>
            <person name="Barry K."/>
            <person name="Clum A."/>
            <person name="Na H."/>
            <person name="Ledsgaard L."/>
            <person name="Lin J."/>
            <person name="Lipzen A."/>
            <person name="Kuo A."/>
            <person name="Riley R."/>
            <person name="Mondo S."/>
            <person name="LaButti K."/>
            <person name="Haridas S."/>
            <person name="Pangalinan J."/>
            <person name="Salamov A.A."/>
            <person name="Simmons B.A."/>
            <person name="Magnuson J.K."/>
            <person name="Chen J."/>
            <person name="Drula E."/>
            <person name="Henrissat B."/>
            <person name="Wiebenga A."/>
            <person name="Lubbers R.J."/>
            <person name="Gomes A.C."/>
            <person name="Makela M.R."/>
            <person name="Stajich J."/>
            <person name="Grigoriev I.V."/>
            <person name="Mortensen U.H."/>
            <person name="De vries R.P."/>
            <person name="Baker S.E."/>
            <person name="Andersen M.R."/>
        </authorList>
    </citation>
    <scope>NUCLEOTIDE SEQUENCE [LARGE SCALE GENOMIC DNA]</scope>
    <source>
        <strain evidence="6 7">CBS 600.67</strain>
    </source>
</reference>
<keyword evidence="2 5" id="KW-0812">Transmembrane</keyword>
<dbReference type="Proteomes" id="UP001610335">
    <property type="component" value="Unassembled WGS sequence"/>
</dbReference>
<proteinExistence type="predicted"/>
<dbReference type="InterPro" id="IPR036259">
    <property type="entry name" value="MFS_trans_sf"/>
</dbReference>
<comment type="subcellular location">
    <subcellularLocation>
        <location evidence="1">Membrane</location>
        <topology evidence="1">Multi-pass membrane protein</topology>
    </subcellularLocation>
</comment>
<feature type="transmembrane region" description="Helical" evidence="5">
    <location>
        <begin position="93"/>
        <end position="115"/>
    </location>
</feature>
<dbReference type="InterPro" id="IPR050360">
    <property type="entry name" value="MFS_Sugar_Transporters"/>
</dbReference>
<accession>A0ABR4HFU5</accession>
<dbReference type="SUPFAM" id="SSF103473">
    <property type="entry name" value="MFS general substrate transporter"/>
    <property type="match status" value="1"/>
</dbReference>
<feature type="transmembrane region" description="Helical" evidence="5">
    <location>
        <begin position="191"/>
        <end position="210"/>
    </location>
</feature>
<evidence type="ECO:0000256" key="1">
    <source>
        <dbReference type="ARBA" id="ARBA00004141"/>
    </source>
</evidence>
<dbReference type="PANTHER" id="PTHR48022:SF51">
    <property type="entry name" value="ALPHA-GLUCOSIDE TRANSPORTER, PUTATIVE (AFU_ORTHOLOGUE AFUA_6G11920)-RELATED"/>
    <property type="match status" value="1"/>
</dbReference>
<keyword evidence="3 5" id="KW-1133">Transmembrane helix</keyword>
<comment type="caution">
    <text evidence="6">The sequence shown here is derived from an EMBL/GenBank/DDBJ whole genome shotgun (WGS) entry which is preliminary data.</text>
</comment>
<sequence length="243" mass="26903">MAFSTLGLPFSIESSWYLVRRNDLDGARRALQRLYGPEVDIEIKLAAIRMATQNEANHTKKHQMGRLRVTACGVLGNILSWFLINLYGRRRLFLLGMTAMSGLNILIGILDVVPANAAGWVQESLTVIWAFVYKVSIGVCVSILLGEVSTPSLRAKTAALATATESVFGIAMNVAVPYMVNPDAANMKGKVGFVFGGLGAMATFVCFVYIPELKRRTFEEIDIMFRNRVPLKKMGQYHVEYTT</sequence>
<dbReference type="Gene3D" id="1.20.1250.20">
    <property type="entry name" value="MFS general substrate transporter like domains"/>
    <property type="match status" value="1"/>
</dbReference>
<dbReference type="PANTHER" id="PTHR48022">
    <property type="entry name" value="PLASTIDIC GLUCOSE TRANSPORTER 4"/>
    <property type="match status" value="1"/>
</dbReference>
<evidence type="ECO:0000256" key="3">
    <source>
        <dbReference type="ARBA" id="ARBA00022989"/>
    </source>
</evidence>
<dbReference type="EMBL" id="JBFXLS010000128">
    <property type="protein sequence ID" value="KAL2814355.1"/>
    <property type="molecule type" value="Genomic_DNA"/>
</dbReference>
<evidence type="ECO:0000256" key="2">
    <source>
        <dbReference type="ARBA" id="ARBA00022692"/>
    </source>
</evidence>
<evidence type="ECO:0000313" key="7">
    <source>
        <dbReference type="Proteomes" id="UP001610335"/>
    </source>
</evidence>
<name>A0ABR4HFU5_9EURO</name>
<feature type="transmembrane region" description="Helical" evidence="5">
    <location>
        <begin position="67"/>
        <end position="86"/>
    </location>
</feature>
<evidence type="ECO:0000256" key="5">
    <source>
        <dbReference type="SAM" id="Phobius"/>
    </source>
</evidence>
<feature type="transmembrane region" description="Helical" evidence="5">
    <location>
        <begin position="127"/>
        <end position="146"/>
    </location>
</feature>
<dbReference type="InterPro" id="IPR005828">
    <property type="entry name" value="MFS_sugar_transport-like"/>
</dbReference>
<dbReference type="Pfam" id="PF00083">
    <property type="entry name" value="Sugar_tr"/>
    <property type="match status" value="1"/>
</dbReference>
<evidence type="ECO:0000313" key="6">
    <source>
        <dbReference type="EMBL" id="KAL2814355.1"/>
    </source>
</evidence>